<dbReference type="InterPro" id="IPR047928">
    <property type="entry name" value="Perm_prefix_1"/>
</dbReference>
<evidence type="ECO:0000313" key="2">
    <source>
        <dbReference type="EMBL" id="MCK2035831.1"/>
    </source>
</evidence>
<dbReference type="RefSeq" id="WP_247629236.1">
    <property type="nucleotide sequence ID" value="NZ_JAHWXN010000001.1"/>
</dbReference>
<gene>
    <name evidence="2" type="ORF">KZC51_06745</name>
</gene>
<reference evidence="2 3" key="1">
    <citation type="submission" date="2021-06" db="EMBL/GenBank/DDBJ databases">
        <title>Genome-based taxonomic framework of Microbacterium strains isolated from marine environment, the description of four new species and reclassification of four preexisting species.</title>
        <authorList>
            <person name="Lee S.D."/>
            <person name="Kim S.-M."/>
            <person name="Byeon Y.-S."/>
            <person name="Yang H.L."/>
            <person name="Kim I.S."/>
        </authorList>
    </citation>
    <scope>NUCLEOTIDE SEQUENCE [LARGE SCALE GENOMIC DNA]</scope>
    <source>
        <strain evidence="2 3">SSW1-49</strain>
    </source>
</reference>
<keyword evidence="1" id="KW-0812">Transmembrane</keyword>
<keyword evidence="3" id="KW-1185">Reference proteome</keyword>
<feature type="transmembrane region" description="Helical" evidence="1">
    <location>
        <begin position="210"/>
        <end position="234"/>
    </location>
</feature>
<evidence type="ECO:0000256" key="1">
    <source>
        <dbReference type="SAM" id="Phobius"/>
    </source>
</evidence>
<sequence>MTSATLTERYISATIRSLKPDAQADVRAELEASIADAVEARLEQGETRADAERAVLTELGDPGILAAGFADRPLHLIGPRYYLTWWRLLKVLLLAVPVSVLGAVALGQTISGAAVGEIISSAILAAGGVVIQLCFWTTLVFVVLERAGTDTGETWNVDKLPEPMENSGGRSELIAALVFLGIAVGALLWDRFRGFVIVYGEALPILDPRLWPWGISALFVLIVLEAVFAIVVFMKGRWSRGLAVANTVLALAFLAWALALLLRGELINPDFLSHVAAVGGEEFATGDAKAAGEGGTFRILAVLLAFGIAIGVGWDIVDGWIKAVRARRRSAVGGAGRGIGWMP</sequence>
<feature type="transmembrane region" description="Helical" evidence="1">
    <location>
        <begin position="299"/>
        <end position="321"/>
    </location>
</feature>
<evidence type="ECO:0000313" key="3">
    <source>
        <dbReference type="Proteomes" id="UP001300096"/>
    </source>
</evidence>
<keyword evidence="1" id="KW-0472">Membrane</keyword>
<dbReference type="Proteomes" id="UP001300096">
    <property type="component" value="Unassembled WGS sequence"/>
</dbReference>
<accession>A0ABT0FCP8</accession>
<feature type="transmembrane region" description="Helical" evidence="1">
    <location>
        <begin position="88"/>
        <end position="106"/>
    </location>
</feature>
<feature type="transmembrane region" description="Helical" evidence="1">
    <location>
        <begin position="118"/>
        <end position="144"/>
    </location>
</feature>
<protein>
    <submittedName>
        <fullName evidence="2">Permease prefix domain 1-containing protein</fullName>
    </submittedName>
</protein>
<keyword evidence="1" id="KW-1133">Transmembrane helix</keyword>
<dbReference type="NCBIfam" id="NF038403">
    <property type="entry name" value="perm_prefix_1"/>
    <property type="match status" value="1"/>
</dbReference>
<comment type="caution">
    <text evidence="2">The sequence shown here is derived from an EMBL/GenBank/DDBJ whole genome shotgun (WGS) entry which is preliminary data.</text>
</comment>
<proteinExistence type="predicted"/>
<feature type="transmembrane region" description="Helical" evidence="1">
    <location>
        <begin position="241"/>
        <end position="262"/>
    </location>
</feature>
<organism evidence="2 3">
    <name type="scientific">Microbacterium croceum</name>
    <dbReference type="NCBI Taxonomy" id="2851645"/>
    <lineage>
        <taxon>Bacteria</taxon>
        <taxon>Bacillati</taxon>
        <taxon>Actinomycetota</taxon>
        <taxon>Actinomycetes</taxon>
        <taxon>Micrococcales</taxon>
        <taxon>Microbacteriaceae</taxon>
        <taxon>Microbacterium</taxon>
    </lineage>
</organism>
<name>A0ABT0FCP8_9MICO</name>
<feature type="transmembrane region" description="Helical" evidence="1">
    <location>
        <begin position="173"/>
        <end position="190"/>
    </location>
</feature>
<dbReference type="EMBL" id="JAHWXN010000001">
    <property type="protein sequence ID" value="MCK2035831.1"/>
    <property type="molecule type" value="Genomic_DNA"/>
</dbReference>